<dbReference type="RefSeq" id="WP_196425364.1">
    <property type="nucleotide sequence ID" value="NZ_CABVGP010000001.1"/>
</dbReference>
<evidence type="ECO:0000256" key="2">
    <source>
        <dbReference type="ARBA" id="ARBA00008711"/>
    </source>
</evidence>
<dbReference type="InterPro" id="IPR036388">
    <property type="entry name" value="WH-like_DNA-bd_sf"/>
</dbReference>
<dbReference type="CDD" id="cd06445">
    <property type="entry name" value="ATase"/>
    <property type="match status" value="1"/>
</dbReference>
<dbReference type="Gene3D" id="3.30.160.70">
    <property type="entry name" value="Methylated DNA-protein cysteine methyltransferase domain"/>
    <property type="match status" value="1"/>
</dbReference>
<keyword evidence="12" id="KW-1185">Reference proteome</keyword>
<comment type="catalytic activity">
    <reaction evidence="1 8">
        <text>a 4-O-methyl-thymidine in DNA + L-cysteinyl-[protein] = a thymidine in DNA + S-methyl-L-cysteinyl-[protein]</text>
        <dbReference type="Rhea" id="RHEA:53428"/>
        <dbReference type="Rhea" id="RHEA-COMP:10131"/>
        <dbReference type="Rhea" id="RHEA-COMP:10132"/>
        <dbReference type="Rhea" id="RHEA-COMP:13555"/>
        <dbReference type="Rhea" id="RHEA-COMP:13556"/>
        <dbReference type="ChEBI" id="CHEBI:29950"/>
        <dbReference type="ChEBI" id="CHEBI:82612"/>
        <dbReference type="ChEBI" id="CHEBI:137386"/>
        <dbReference type="ChEBI" id="CHEBI:137387"/>
        <dbReference type="EC" id="2.1.1.63"/>
    </reaction>
</comment>
<evidence type="ECO:0000259" key="10">
    <source>
        <dbReference type="Pfam" id="PF02870"/>
    </source>
</evidence>
<evidence type="ECO:0000259" key="9">
    <source>
        <dbReference type="Pfam" id="PF01035"/>
    </source>
</evidence>
<dbReference type="GO" id="GO:0003908">
    <property type="term" value="F:methylated-DNA-[protein]-cysteine S-methyltransferase activity"/>
    <property type="evidence" value="ECO:0007669"/>
    <property type="project" value="UniProtKB-UniRule"/>
</dbReference>
<comment type="function">
    <text evidence="8">Involved in the cellular defense against the biological effects of O6-methylguanine (O6-MeG) and O4-methylthymine (O4-MeT) in DNA. Repairs the methylated nucleobase in DNA by stoichiometrically transferring the methyl group to a cysteine residue in the enzyme. This is a suicide reaction: the enzyme is irreversibly inactivated.</text>
</comment>
<evidence type="ECO:0000256" key="8">
    <source>
        <dbReference type="HAMAP-Rule" id="MF_00772"/>
    </source>
</evidence>
<evidence type="ECO:0000256" key="7">
    <source>
        <dbReference type="ARBA" id="ARBA00049348"/>
    </source>
</evidence>
<dbReference type="NCBIfam" id="TIGR00589">
    <property type="entry name" value="ogt"/>
    <property type="match status" value="1"/>
</dbReference>
<evidence type="ECO:0000256" key="6">
    <source>
        <dbReference type="ARBA" id="ARBA00023204"/>
    </source>
</evidence>
<dbReference type="Gene3D" id="1.10.10.10">
    <property type="entry name" value="Winged helix-like DNA-binding domain superfamily/Winged helix DNA-binding domain"/>
    <property type="match status" value="1"/>
</dbReference>
<evidence type="ECO:0000256" key="3">
    <source>
        <dbReference type="ARBA" id="ARBA00022603"/>
    </source>
</evidence>
<keyword evidence="5 8" id="KW-0227">DNA damage</keyword>
<comment type="similarity">
    <text evidence="2 8">Belongs to the MGMT family.</text>
</comment>
<sequence length="162" mass="17584">MKHAIIDSPIGELTLVGDGDVVTGLYFPHHWTRPDHTTFGPRDDSAFPAATEQLKEYFAGQRKEFDAPTRAEGSEFQRAVWAEITKIPYGSTATYGDLATAVGGLPHEVGAAVGQNPLSILVACHRVVGKNGKLTGYAGGLKRKQFLLELERPPAAERGQLW</sequence>
<feature type="domain" description="Methylated-DNA-[protein]-cysteine S-methyltransferase DNA binding" evidence="9">
    <location>
        <begin position="75"/>
        <end position="152"/>
    </location>
</feature>
<organism evidence="11 12">
    <name type="scientific">Amycolatopsis camponoti</name>
    <dbReference type="NCBI Taxonomy" id="2606593"/>
    <lineage>
        <taxon>Bacteria</taxon>
        <taxon>Bacillati</taxon>
        <taxon>Actinomycetota</taxon>
        <taxon>Actinomycetes</taxon>
        <taxon>Pseudonocardiales</taxon>
        <taxon>Pseudonocardiaceae</taxon>
        <taxon>Amycolatopsis</taxon>
    </lineage>
</organism>
<dbReference type="GO" id="GO:0006307">
    <property type="term" value="P:DNA alkylation repair"/>
    <property type="evidence" value="ECO:0007669"/>
    <property type="project" value="UniProtKB-UniRule"/>
</dbReference>
<feature type="active site" description="Nucleophile; methyl group acceptor" evidence="8">
    <location>
        <position position="124"/>
    </location>
</feature>
<dbReference type="SUPFAM" id="SSF53155">
    <property type="entry name" value="Methylated DNA-protein cysteine methyltransferase domain"/>
    <property type="match status" value="1"/>
</dbReference>
<dbReference type="PANTHER" id="PTHR10815:SF5">
    <property type="entry name" value="METHYLATED-DNA--PROTEIN-CYSTEINE METHYLTRANSFERASE"/>
    <property type="match status" value="1"/>
</dbReference>
<protein>
    <recommendedName>
        <fullName evidence="8">Methylated-DNA--protein-cysteine methyltransferase</fullName>
        <ecNumber evidence="8">2.1.1.63</ecNumber>
    </recommendedName>
    <alternativeName>
        <fullName evidence="8">6-O-methylguanine-DNA methyltransferase</fullName>
        <shortName evidence="8">MGMT</shortName>
    </alternativeName>
    <alternativeName>
        <fullName evidence="8">O-6-methylguanine-DNA-alkyltransferase</fullName>
    </alternativeName>
</protein>
<name>A0A6I8LRT1_9PSEU</name>
<dbReference type="GO" id="GO:0032259">
    <property type="term" value="P:methylation"/>
    <property type="evidence" value="ECO:0007669"/>
    <property type="project" value="UniProtKB-KW"/>
</dbReference>
<dbReference type="InterPro" id="IPR014048">
    <property type="entry name" value="MethylDNA_cys_MeTrfase_DNA-bd"/>
</dbReference>
<keyword evidence="3 8" id="KW-0489">Methyltransferase</keyword>
<dbReference type="InterPro" id="IPR036631">
    <property type="entry name" value="MGMT_N_sf"/>
</dbReference>
<dbReference type="HAMAP" id="MF_00772">
    <property type="entry name" value="OGT"/>
    <property type="match status" value="1"/>
</dbReference>
<evidence type="ECO:0000256" key="1">
    <source>
        <dbReference type="ARBA" id="ARBA00001286"/>
    </source>
</evidence>
<evidence type="ECO:0000256" key="5">
    <source>
        <dbReference type="ARBA" id="ARBA00022763"/>
    </source>
</evidence>
<dbReference type="Pfam" id="PF01035">
    <property type="entry name" value="DNA_binding_1"/>
    <property type="match status" value="1"/>
</dbReference>
<dbReference type="InterPro" id="IPR023546">
    <property type="entry name" value="MGMT"/>
</dbReference>
<dbReference type="GO" id="GO:0005737">
    <property type="term" value="C:cytoplasm"/>
    <property type="evidence" value="ECO:0007669"/>
    <property type="project" value="UniProtKB-SubCell"/>
</dbReference>
<comment type="subcellular location">
    <subcellularLocation>
        <location evidence="8">Cytoplasm</location>
    </subcellularLocation>
</comment>
<comment type="miscellaneous">
    <text evidence="8">This enzyme catalyzes only one turnover and therefore is not strictly catalytic. According to one definition, an enzyme is a biocatalyst that acts repeatedly and over many reaction cycles.</text>
</comment>
<proteinExistence type="inferred from homology"/>
<evidence type="ECO:0000313" key="11">
    <source>
        <dbReference type="EMBL" id="VVJ18607.1"/>
    </source>
</evidence>
<dbReference type="EC" id="2.1.1.63" evidence="8"/>
<reference evidence="11 12" key="1">
    <citation type="submission" date="2019-09" db="EMBL/GenBank/DDBJ databases">
        <authorList>
            <person name="Leyn A S."/>
        </authorList>
    </citation>
    <scope>NUCLEOTIDE SEQUENCE [LARGE SCALE GENOMIC DNA]</scope>
    <source>
        <strain evidence="11">AA231_1</strain>
    </source>
</reference>
<evidence type="ECO:0000256" key="4">
    <source>
        <dbReference type="ARBA" id="ARBA00022679"/>
    </source>
</evidence>
<dbReference type="PANTHER" id="PTHR10815">
    <property type="entry name" value="METHYLATED-DNA--PROTEIN-CYSTEINE METHYLTRANSFERASE"/>
    <property type="match status" value="1"/>
</dbReference>
<dbReference type="InterPro" id="IPR008332">
    <property type="entry name" value="MethylG_MeTrfase_N"/>
</dbReference>
<accession>A0A6I8LRT1</accession>
<dbReference type="InterPro" id="IPR036217">
    <property type="entry name" value="MethylDNA_cys_MeTrfase_DNAb"/>
</dbReference>
<evidence type="ECO:0000313" key="12">
    <source>
        <dbReference type="Proteomes" id="UP000399805"/>
    </source>
</evidence>
<dbReference type="FunFam" id="1.10.10.10:FF:000214">
    <property type="entry name" value="Methylated-DNA--protein-cysteine methyltransferase"/>
    <property type="match status" value="1"/>
</dbReference>
<keyword evidence="6 8" id="KW-0234">DNA repair</keyword>
<dbReference type="AlphaFoldDB" id="A0A6I8LRT1"/>
<dbReference type="EMBL" id="CABVGP010000001">
    <property type="protein sequence ID" value="VVJ18607.1"/>
    <property type="molecule type" value="Genomic_DNA"/>
</dbReference>
<comment type="catalytic activity">
    <reaction evidence="7 8">
        <text>a 6-O-methyl-2'-deoxyguanosine in DNA + L-cysteinyl-[protein] = S-methyl-L-cysteinyl-[protein] + a 2'-deoxyguanosine in DNA</text>
        <dbReference type="Rhea" id="RHEA:24000"/>
        <dbReference type="Rhea" id="RHEA-COMP:10131"/>
        <dbReference type="Rhea" id="RHEA-COMP:10132"/>
        <dbReference type="Rhea" id="RHEA-COMP:11367"/>
        <dbReference type="Rhea" id="RHEA-COMP:11368"/>
        <dbReference type="ChEBI" id="CHEBI:29950"/>
        <dbReference type="ChEBI" id="CHEBI:82612"/>
        <dbReference type="ChEBI" id="CHEBI:85445"/>
        <dbReference type="ChEBI" id="CHEBI:85448"/>
        <dbReference type="EC" id="2.1.1.63"/>
    </reaction>
</comment>
<gene>
    <name evidence="11" type="ORF">AA23TX_03628</name>
</gene>
<dbReference type="Pfam" id="PF02870">
    <property type="entry name" value="Methyltransf_1N"/>
    <property type="match status" value="1"/>
</dbReference>
<feature type="domain" description="Methylguanine DNA methyltransferase ribonuclease-like" evidence="10">
    <location>
        <begin position="1"/>
        <end position="69"/>
    </location>
</feature>
<keyword evidence="4 8" id="KW-0808">Transferase</keyword>
<keyword evidence="8" id="KW-0963">Cytoplasm</keyword>
<dbReference type="Proteomes" id="UP000399805">
    <property type="component" value="Unassembled WGS sequence"/>
</dbReference>
<dbReference type="SUPFAM" id="SSF46767">
    <property type="entry name" value="Methylated DNA-protein cysteine methyltransferase, C-terminal domain"/>
    <property type="match status" value="1"/>
</dbReference>